<dbReference type="PANTHER" id="PTHR46321:SF1">
    <property type="entry name" value="KIF-BINDING PROTEIN"/>
    <property type="match status" value="1"/>
</dbReference>
<evidence type="ECO:0000256" key="4">
    <source>
        <dbReference type="ARBA" id="ARBA00022490"/>
    </source>
</evidence>
<dbReference type="PANTHER" id="PTHR46321">
    <property type="entry name" value="KIF1-BINDING PROTEIN"/>
    <property type="match status" value="1"/>
</dbReference>
<evidence type="ECO:0000313" key="8">
    <source>
        <dbReference type="RefSeq" id="XP_011634769.1"/>
    </source>
</evidence>
<reference evidence="8" key="1">
    <citation type="submission" date="2025-08" db="UniProtKB">
        <authorList>
            <consortium name="RefSeq"/>
        </authorList>
    </citation>
    <scope>IDENTIFICATION</scope>
</reference>
<keyword evidence="4" id="KW-0963">Cytoplasm</keyword>
<dbReference type="GO" id="GO:0005856">
    <property type="term" value="C:cytoskeleton"/>
    <property type="evidence" value="ECO:0007669"/>
    <property type="project" value="UniProtKB-SubCell"/>
</dbReference>
<proteinExistence type="inferred from homology"/>
<evidence type="ECO:0000256" key="1">
    <source>
        <dbReference type="ARBA" id="ARBA00004245"/>
    </source>
</evidence>
<keyword evidence="7" id="KW-1185">Reference proteome</keyword>
<name>A0A6I9VZM0_9HYME</name>
<sequence length="568" mass="66676">MFLNNTCLYVFLENSCRNQNTWNKFASHNTDLYRLLFLQYQVTHTMLAFLKRKIKEKQKSYQSEATEATEAESTKGMTISKKYLEVLRSSFEISNFRGVDNLSKKKKKVIKALENKMQKLHNDTDSKNTKFDDIIALAVAYYNVGQLYTEFTENNKLHTAINTFLTCLRLLGGKELDRKAILTSVGALNELSLVTHKLQNVENAFLHLNAALELYIKYTKDNYLEPINIATIVGIEQKVSDSRIILDNLHITTLHDIGTHYYIHPKDKHEFVTYLHNILKKELSTVLIKGKQITQFECLDWALTLVDISRYFVINNRFIEGRNHLATADYIMFRFSEDVLKYINKENCSEYHNVRISYNYVRAYITKFWGSYGTSLLRYWIERFQKEDKSCKVDESKSKQESEEELTHLIYCEKELQLFNRITELCILNFTDAKSVFIKSLRCLDGAKRYFCPESDIQSYVLISLDISRAYKYLASFEQERKKQIKLHKRRIENLEDISEKLHLATDENGNLNMQRQVWFELTTSCSTVMDLLAEDTYGIVPSEDIKKEFERYAQISRTSIDLYVNTR</sequence>
<feature type="coiled-coil region" evidence="6">
    <location>
        <begin position="99"/>
        <end position="130"/>
    </location>
</feature>
<evidence type="ECO:0000256" key="6">
    <source>
        <dbReference type="SAM" id="Coils"/>
    </source>
</evidence>
<dbReference type="GeneID" id="105425623"/>
<keyword evidence="5" id="KW-0206">Cytoskeleton</keyword>
<keyword evidence="6" id="KW-0175">Coiled coil</keyword>
<dbReference type="InterPro" id="IPR022083">
    <property type="entry name" value="KBP"/>
</dbReference>
<protein>
    <recommendedName>
        <fullName evidence="3">KIF-binding protein</fullName>
    </recommendedName>
</protein>
<organism evidence="7 8">
    <name type="scientific">Pogonomyrmex barbatus</name>
    <name type="common">red harvester ant</name>
    <dbReference type="NCBI Taxonomy" id="144034"/>
    <lineage>
        <taxon>Eukaryota</taxon>
        <taxon>Metazoa</taxon>
        <taxon>Ecdysozoa</taxon>
        <taxon>Arthropoda</taxon>
        <taxon>Hexapoda</taxon>
        <taxon>Insecta</taxon>
        <taxon>Pterygota</taxon>
        <taxon>Neoptera</taxon>
        <taxon>Endopterygota</taxon>
        <taxon>Hymenoptera</taxon>
        <taxon>Apocrita</taxon>
        <taxon>Aculeata</taxon>
        <taxon>Formicoidea</taxon>
        <taxon>Formicidae</taxon>
        <taxon>Myrmicinae</taxon>
        <taxon>Pogonomyrmex</taxon>
    </lineage>
</organism>
<dbReference type="Proteomes" id="UP000504615">
    <property type="component" value="Unplaced"/>
</dbReference>
<dbReference type="OrthoDB" id="7554758at2759"/>
<dbReference type="Pfam" id="PF12309">
    <property type="entry name" value="KBP_C"/>
    <property type="match status" value="1"/>
</dbReference>
<evidence type="ECO:0000256" key="3">
    <source>
        <dbReference type="ARBA" id="ARBA00016840"/>
    </source>
</evidence>
<evidence type="ECO:0000256" key="2">
    <source>
        <dbReference type="ARBA" id="ARBA00010305"/>
    </source>
</evidence>
<accession>A0A6I9VZM0</accession>
<comment type="subcellular location">
    <subcellularLocation>
        <location evidence="1">Cytoplasm</location>
        <location evidence="1">Cytoskeleton</location>
    </subcellularLocation>
</comment>
<dbReference type="AlphaFoldDB" id="A0A6I9VZM0"/>
<dbReference type="RefSeq" id="XP_011634769.1">
    <property type="nucleotide sequence ID" value="XM_011636467.2"/>
</dbReference>
<evidence type="ECO:0000256" key="5">
    <source>
        <dbReference type="ARBA" id="ARBA00023212"/>
    </source>
</evidence>
<comment type="similarity">
    <text evidence="2">Belongs to the KIF-binding protein family.</text>
</comment>
<gene>
    <name evidence="8" type="primary">LOC105425623</name>
</gene>
<evidence type="ECO:0000313" key="7">
    <source>
        <dbReference type="Proteomes" id="UP000504615"/>
    </source>
</evidence>
<dbReference type="KEGG" id="pbar:105425623"/>